<evidence type="ECO:0000259" key="1">
    <source>
        <dbReference type="Pfam" id="PF22124"/>
    </source>
</evidence>
<accession>K1TNF5</accession>
<dbReference type="Pfam" id="PF22124">
    <property type="entry name" value="Glyco_hydro_95_cat"/>
    <property type="match status" value="1"/>
</dbReference>
<feature type="domain" description="Glycosyl hydrolase family 95 catalytic" evidence="1">
    <location>
        <begin position="38"/>
        <end position="133"/>
    </location>
</feature>
<proteinExistence type="predicted"/>
<dbReference type="GO" id="GO:0005975">
    <property type="term" value="P:carbohydrate metabolic process"/>
    <property type="evidence" value="ECO:0007669"/>
    <property type="project" value="InterPro"/>
</dbReference>
<protein>
    <submittedName>
        <fullName evidence="2">Glycoside Hydrolase Family 95 protein</fullName>
    </submittedName>
</protein>
<dbReference type="EMBL" id="AJWY01004886">
    <property type="protein sequence ID" value="EKC71138.1"/>
    <property type="molecule type" value="Genomic_DNA"/>
</dbReference>
<organism evidence="2">
    <name type="scientific">human gut metagenome</name>
    <dbReference type="NCBI Taxonomy" id="408170"/>
    <lineage>
        <taxon>unclassified sequences</taxon>
        <taxon>metagenomes</taxon>
        <taxon>organismal metagenomes</taxon>
    </lineage>
</organism>
<keyword evidence="2" id="KW-0378">Hydrolase</keyword>
<sequence>YLRLEEDILYPLLVKSANYWSQLMSPEYYTAKDGSIHYEEGKTSLNDGETYCILPSYSPENNPSNYNSPSDANCAIDISACRDNLNMLIKVMGDIDKSADTSKWQELEKNLPPYLYDETGALKEWATTSFDENNNIAI</sequence>
<reference evidence="2" key="1">
    <citation type="journal article" date="2013" name="Environ. Microbiol.">
        <title>Microbiota from the distal guts of lean and obese adolescents exhibit partial functional redundancy besides clear differences in community structure.</title>
        <authorList>
            <person name="Ferrer M."/>
            <person name="Ruiz A."/>
            <person name="Lanza F."/>
            <person name="Haange S.B."/>
            <person name="Oberbach A."/>
            <person name="Till H."/>
            <person name="Bargiela R."/>
            <person name="Campoy C."/>
            <person name="Segura M.T."/>
            <person name="Richter M."/>
            <person name="von Bergen M."/>
            <person name="Seifert J."/>
            <person name="Suarez A."/>
        </authorList>
    </citation>
    <scope>NUCLEOTIDE SEQUENCE</scope>
</reference>
<dbReference type="InterPro" id="IPR012341">
    <property type="entry name" value="6hp_glycosidase-like_sf"/>
</dbReference>
<dbReference type="InterPro" id="IPR054363">
    <property type="entry name" value="GH95_cat"/>
</dbReference>
<dbReference type="AlphaFoldDB" id="K1TNF5"/>
<dbReference type="Gene3D" id="1.50.10.10">
    <property type="match status" value="1"/>
</dbReference>
<comment type="caution">
    <text evidence="2">The sequence shown here is derived from an EMBL/GenBank/DDBJ whole genome shotgun (WGS) entry which is preliminary data.</text>
</comment>
<dbReference type="GO" id="GO:0016787">
    <property type="term" value="F:hydrolase activity"/>
    <property type="evidence" value="ECO:0007669"/>
    <property type="project" value="UniProtKB-KW"/>
</dbReference>
<gene>
    <name evidence="2" type="ORF">LEA_07419</name>
</gene>
<evidence type="ECO:0000313" key="2">
    <source>
        <dbReference type="EMBL" id="EKC71138.1"/>
    </source>
</evidence>
<feature type="non-terminal residue" evidence="2">
    <location>
        <position position="1"/>
    </location>
</feature>
<name>K1TNF5_9ZZZZ</name>